<feature type="binding site" evidence="8">
    <location>
        <position position="258"/>
    </location>
    <ligand>
        <name>shikimate</name>
        <dbReference type="ChEBI" id="CHEBI:36208"/>
    </ligand>
</feature>
<evidence type="ECO:0000256" key="3">
    <source>
        <dbReference type="ARBA" id="ARBA00022605"/>
    </source>
</evidence>
<name>A0ABT3PMQ2_9BACT</name>
<comment type="subunit">
    <text evidence="8">Homodimer.</text>
</comment>
<comment type="function">
    <text evidence="8">Involved in the biosynthesis of the chorismate, which leads to the biosynthesis of aromatic amino acids. Catalyzes the reversible NADPH linked reduction of 3-dehydroshikimate (DHSA) to yield shikimate (SA).</text>
</comment>
<feature type="binding site" evidence="8">
    <location>
        <begin position="27"/>
        <end position="29"/>
    </location>
    <ligand>
        <name>shikimate</name>
        <dbReference type="ChEBI" id="CHEBI:36208"/>
    </ligand>
</feature>
<evidence type="ECO:0000256" key="5">
    <source>
        <dbReference type="ARBA" id="ARBA00023002"/>
    </source>
</evidence>
<dbReference type="InterPro" id="IPR036291">
    <property type="entry name" value="NAD(P)-bd_dom_sf"/>
</dbReference>
<comment type="caution">
    <text evidence="8">Lacks conserved residue(s) required for the propagation of feature annotation.</text>
</comment>
<dbReference type="HAMAP" id="MF_00222">
    <property type="entry name" value="Shikimate_DH_AroE"/>
    <property type="match status" value="1"/>
</dbReference>
<dbReference type="InterPro" id="IPR041121">
    <property type="entry name" value="SDH_C"/>
</dbReference>
<dbReference type="NCBIfam" id="TIGR00507">
    <property type="entry name" value="aroE"/>
    <property type="match status" value="1"/>
</dbReference>
<dbReference type="InterPro" id="IPR046346">
    <property type="entry name" value="Aminoacid_DH-like_N_sf"/>
</dbReference>
<comment type="catalytic activity">
    <reaction evidence="7 8">
        <text>shikimate + NADP(+) = 3-dehydroshikimate + NADPH + H(+)</text>
        <dbReference type="Rhea" id="RHEA:17737"/>
        <dbReference type="ChEBI" id="CHEBI:15378"/>
        <dbReference type="ChEBI" id="CHEBI:16630"/>
        <dbReference type="ChEBI" id="CHEBI:36208"/>
        <dbReference type="ChEBI" id="CHEBI:57783"/>
        <dbReference type="ChEBI" id="CHEBI:58349"/>
        <dbReference type="EC" id="1.1.1.25"/>
    </reaction>
</comment>
<keyword evidence="6 8" id="KW-0057">Aromatic amino acid biosynthesis</keyword>
<accession>A0ABT3PMQ2</accession>
<dbReference type="SUPFAM" id="SSF51735">
    <property type="entry name" value="NAD(P)-binding Rossmann-fold domains"/>
    <property type="match status" value="1"/>
</dbReference>
<keyword evidence="5 8" id="KW-0560">Oxidoreductase</keyword>
<feature type="binding site" evidence="8">
    <location>
        <position position="230"/>
    </location>
    <ligand>
        <name>shikimate</name>
        <dbReference type="ChEBI" id="CHEBI:36208"/>
    </ligand>
</feature>
<evidence type="ECO:0000256" key="8">
    <source>
        <dbReference type="HAMAP-Rule" id="MF_00222"/>
    </source>
</evidence>
<reference evidence="11 12" key="1">
    <citation type="submission" date="2021-03" db="EMBL/GenBank/DDBJ databases">
        <title>Aliifodinibius sp. nov., a new bacterium isolated from saline soil.</title>
        <authorList>
            <person name="Galisteo C."/>
            <person name="De La Haba R."/>
            <person name="Sanchez-Porro C."/>
            <person name="Ventosa A."/>
        </authorList>
    </citation>
    <scope>NUCLEOTIDE SEQUENCE [LARGE SCALE GENOMIC DNA]</scope>
    <source>
        <strain evidence="11 12">1BSP15-2V2</strain>
    </source>
</reference>
<comment type="similarity">
    <text evidence="8">Belongs to the shikimate dehydrogenase family.</text>
</comment>
<evidence type="ECO:0000313" key="11">
    <source>
        <dbReference type="EMBL" id="MCW9707225.1"/>
    </source>
</evidence>
<evidence type="ECO:0000259" key="10">
    <source>
        <dbReference type="Pfam" id="PF18317"/>
    </source>
</evidence>
<dbReference type="Gene3D" id="3.40.50.10860">
    <property type="entry name" value="Leucine Dehydrogenase, chain A, domain 1"/>
    <property type="match status" value="1"/>
</dbReference>
<dbReference type="SUPFAM" id="SSF53223">
    <property type="entry name" value="Aminoacid dehydrogenase-like, N-terminal domain"/>
    <property type="match status" value="1"/>
</dbReference>
<feature type="binding site" evidence="8">
    <location>
        <position position="114"/>
    </location>
    <ligand>
        <name>shikimate</name>
        <dbReference type="ChEBI" id="CHEBI:36208"/>
    </ligand>
</feature>
<evidence type="ECO:0000259" key="9">
    <source>
        <dbReference type="Pfam" id="PF08501"/>
    </source>
</evidence>
<feature type="active site" description="Proton acceptor" evidence="8">
    <location>
        <position position="78"/>
    </location>
</feature>
<dbReference type="CDD" id="cd01065">
    <property type="entry name" value="NAD_bind_Shikimate_DH"/>
    <property type="match status" value="1"/>
</dbReference>
<evidence type="ECO:0000256" key="6">
    <source>
        <dbReference type="ARBA" id="ARBA00023141"/>
    </source>
</evidence>
<dbReference type="Gene3D" id="3.40.50.720">
    <property type="entry name" value="NAD(P)-binding Rossmann-like Domain"/>
    <property type="match status" value="1"/>
</dbReference>
<feature type="binding site" evidence="8">
    <location>
        <position position="74"/>
    </location>
    <ligand>
        <name>shikimate</name>
        <dbReference type="ChEBI" id="CHEBI:36208"/>
    </ligand>
</feature>
<dbReference type="Pfam" id="PF08501">
    <property type="entry name" value="Shikimate_dh_N"/>
    <property type="match status" value="1"/>
</dbReference>
<feature type="binding site" evidence="8">
    <location>
        <position position="251"/>
    </location>
    <ligand>
        <name>NADP(+)</name>
        <dbReference type="ChEBI" id="CHEBI:58349"/>
    </ligand>
</feature>
<dbReference type="PANTHER" id="PTHR21089:SF1">
    <property type="entry name" value="BIFUNCTIONAL 3-DEHYDROQUINATE DEHYDRATASE_SHIKIMATE DEHYDROGENASE, CHLOROPLASTIC"/>
    <property type="match status" value="1"/>
</dbReference>
<keyword evidence="4 8" id="KW-0521">NADP</keyword>
<keyword evidence="12" id="KW-1185">Reference proteome</keyword>
<evidence type="ECO:0000256" key="2">
    <source>
        <dbReference type="ARBA" id="ARBA00012962"/>
    </source>
</evidence>
<feature type="binding site" evidence="8">
    <location>
        <position position="228"/>
    </location>
    <ligand>
        <name>NADP(+)</name>
        <dbReference type="ChEBI" id="CHEBI:58349"/>
    </ligand>
</feature>
<dbReference type="EC" id="1.1.1.25" evidence="2 8"/>
<organism evidence="11 12">
    <name type="scientific">Fodinibius salsisoli</name>
    <dbReference type="NCBI Taxonomy" id="2820877"/>
    <lineage>
        <taxon>Bacteria</taxon>
        <taxon>Pseudomonadati</taxon>
        <taxon>Balneolota</taxon>
        <taxon>Balneolia</taxon>
        <taxon>Balneolales</taxon>
        <taxon>Balneolaceae</taxon>
        <taxon>Fodinibius</taxon>
    </lineage>
</organism>
<feature type="domain" description="SDH C-terminal" evidence="10">
    <location>
        <begin position="251"/>
        <end position="280"/>
    </location>
</feature>
<comment type="caution">
    <text evidence="11">The sequence shown here is derived from an EMBL/GenBank/DDBJ whole genome shotgun (WGS) entry which is preliminary data.</text>
</comment>
<protein>
    <recommendedName>
        <fullName evidence="2 8">Shikimate dehydrogenase (NADP(+))</fullName>
        <shortName evidence="8">SDH</shortName>
        <ecNumber evidence="2 8">1.1.1.25</ecNumber>
    </recommendedName>
</protein>
<evidence type="ECO:0000256" key="7">
    <source>
        <dbReference type="ARBA" id="ARBA00049442"/>
    </source>
</evidence>
<keyword evidence="3 8" id="KW-0028">Amino-acid biosynthesis</keyword>
<feature type="domain" description="Shikimate dehydrogenase substrate binding N-terminal" evidence="9">
    <location>
        <begin position="19"/>
        <end position="101"/>
    </location>
</feature>
<evidence type="ECO:0000313" key="12">
    <source>
        <dbReference type="Proteomes" id="UP001207918"/>
    </source>
</evidence>
<dbReference type="GO" id="GO:0004764">
    <property type="term" value="F:shikimate 3-dehydrogenase (NADP+) activity"/>
    <property type="evidence" value="ECO:0007669"/>
    <property type="project" value="UniProtKB-EC"/>
</dbReference>
<evidence type="ECO:0000256" key="4">
    <source>
        <dbReference type="ARBA" id="ARBA00022857"/>
    </source>
</evidence>
<gene>
    <name evidence="8 11" type="primary">aroE</name>
    <name evidence="11" type="ORF">J6I44_10180</name>
</gene>
<dbReference type="EMBL" id="JAGGJA010000006">
    <property type="protein sequence ID" value="MCW9707225.1"/>
    <property type="molecule type" value="Genomic_DNA"/>
</dbReference>
<sequence length="286" mass="31590">MTLSSFLKSNKAQNPHYVLFGNPVEHSLSPQMHNTALEFYNIDARYYAIQLQSNELSQLASYLNYDAFLGANITIPYKQLIADYLDTVDPTAQAIGAVNTIVKEGYRVKGFNTDVGGFLDPLQSYIGSLEGGRAIIFGTGGASRALVAALSEIGMQEVYLVSRNPSRSDAFSAHDHVSVISYDAWPSYASETSLFVNATPLGMDPKVDTSPVDEQEAHYVSDSVCYDIVYNPLQTKFLQLAEEAGATTIGGLEMLIQQGSRSFEHWTGRSFPIEKIRNLLHEQFQH</sequence>
<evidence type="ECO:0000256" key="1">
    <source>
        <dbReference type="ARBA" id="ARBA00004871"/>
    </source>
</evidence>
<dbReference type="RefSeq" id="WP_265765983.1">
    <property type="nucleotide sequence ID" value="NZ_JAGGJA010000006.1"/>
</dbReference>
<dbReference type="InterPro" id="IPR022893">
    <property type="entry name" value="Shikimate_DH_fam"/>
</dbReference>
<dbReference type="Pfam" id="PF18317">
    <property type="entry name" value="SDH_C"/>
    <property type="match status" value="1"/>
</dbReference>
<dbReference type="PANTHER" id="PTHR21089">
    <property type="entry name" value="SHIKIMATE DEHYDROGENASE"/>
    <property type="match status" value="1"/>
</dbReference>
<comment type="pathway">
    <text evidence="1 8">Metabolic intermediate biosynthesis; chorismate biosynthesis; chorismate from D-erythrose 4-phosphate and phosphoenolpyruvate: step 4/7.</text>
</comment>
<proteinExistence type="inferred from homology"/>
<feature type="binding site" evidence="8">
    <location>
        <position position="99"/>
    </location>
    <ligand>
        <name>shikimate</name>
        <dbReference type="ChEBI" id="CHEBI:36208"/>
    </ligand>
</feature>
<dbReference type="Proteomes" id="UP001207918">
    <property type="component" value="Unassembled WGS sequence"/>
</dbReference>
<dbReference type="InterPro" id="IPR013708">
    <property type="entry name" value="Shikimate_DH-bd_N"/>
</dbReference>
<dbReference type="InterPro" id="IPR011342">
    <property type="entry name" value="Shikimate_DH"/>
</dbReference>